<feature type="region of interest" description="Disordered" evidence="1">
    <location>
        <begin position="1398"/>
        <end position="1458"/>
    </location>
</feature>
<dbReference type="FunCoup" id="A0A6J2WLZ8">
    <property type="interactions" value="829"/>
</dbReference>
<feature type="compositionally biased region" description="Low complexity" evidence="1">
    <location>
        <begin position="1324"/>
        <end position="1342"/>
    </location>
</feature>
<organism evidence="2 3">
    <name type="scientific">Chanos chanos</name>
    <name type="common">Milkfish</name>
    <name type="synonym">Mugil chanos</name>
    <dbReference type="NCBI Taxonomy" id="29144"/>
    <lineage>
        <taxon>Eukaryota</taxon>
        <taxon>Metazoa</taxon>
        <taxon>Chordata</taxon>
        <taxon>Craniata</taxon>
        <taxon>Vertebrata</taxon>
        <taxon>Euteleostomi</taxon>
        <taxon>Actinopterygii</taxon>
        <taxon>Neopterygii</taxon>
        <taxon>Teleostei</taxon>
        <taxon>Ostariophysi</taxon>
        <taxon>Gonorynchiformes</taxon>
        <taxon>Chanidae</taxon>
        <taxon>Chanos</taxon>
    </lineage>
</organism>
<feature type="compositionally biased region" description="Polar residues" evidence="1">
    <location>
        <begin position="928"/>
        <end position="940"/>
    </location>
</feature>
<dbReference type="OrthoDB" id="9948858at2759"/>
<sequence>MSKNTSTGDLVPRDITEILAQQNRSNKSKKKRGSSLGRAFSWLRGTKRKRSFSNGLSRAGQGVRPAESSISKQVQPNQEPSKAGTKQDEQRKLTVHYSASSHYQENVFIEGSRPQYLEDLHTEAQEGLRILQQEEHKNGVDFQDDQTIVKKDATNRETDGSLESGNTAFNSVISATTASVVSSRSMLMRQGSTFKPLNTVKRLDKTGRRSRRTTIMGIPHQVQRELGMGKGASIQQLQNGEEHVSHGVVVIPTIDGEMPPVNHEGARIHLQDIEALHNAREEQLLRHHIQSVYRDDLALHRKIGPRMCLTQRPKSLAVPGMTSSSLLQEPHGPVMSISPQATYLSKIIPNAILPAAVDVIKIDRSRSRGSVRTVSKSSLASASPASSRSGEGSNGDPPTTRSNWSQSQSSDTVVSNSSTISSKATAQSQPASNCNKEVTDLNIGDQVSLGSSTSWMSCTKKYNQETERGCDSAGELNDAHECIRDSRAFSRSLSVMKTKLPPAPPTRTYSLHPEKLKRRSRELVDIKDFSDLGHSEQQIGMDMCNAKTDTASSNNTKNLVHASVSSSTDDSQSSPITSQASPDQGSSTDQIESFNSSPQKTSSNGSTFIRTLSPSSGYSSQSATPTLSPKDISPSSPGKLRVKPPKPERTGTRTSPVVSVSSSTTSLSSATSDSVHQDIQSKRTLSQPAKTCSHVTMVKNTVTPVHSSVTLGELFNIPPPPKVKAPSPPPPETWAHNKHTFELLCGPGPNTNRLYQLLRQQQKGVLTMQKQETLTIHSAELVSSQKKTPLEKNALSLSEKQEIVSDDHSEPAPVLAHQQIDKTTTETIVLNDSESSIIHKAENESPEIPMEEINNTQLKPEHKYLDNLETNQENLVMPKTKQSPTKLKESMPSQTIHIYVSLESNSCATLTENNNAGDETVTECATKKISNSQQSSTHTLSVGVPELNGISPPPSPPPAHHPPPPPSKKSPTSSIVTQSPEQEDSSIVESSWPPPPPPMEDSSDLVFEGQDEQEFPPPPPPFMQDSLSHTMESCTGESEDEALKGESKLCEVHEVTKQSVLPINLPKTIQEQVTLAEDTPVDPTTKVKEIKPADPSPSKPCNNFSQVSVNQGHIVPLETSSSLHEVRPLLEEVPPLPHEAPPNPPTVTTLNVPDPSTNHQTSCTALEPSIQVPVAPPAPTEDQFTINFRRASSSASKEGRNKELLSRNKSSPIPKEDANIPLVTPSLLQMVRLRSVSVGEDPTKVLSKDAAPSTEEISLTGHVIPQKPIRKSLCIKSTPPSIKSTPVTVTAPSMCLQEAIRMKTAAMSPKDGLSARLNLRSSLSSTASSEVPSPSPKSSEGGELLKSPTSTASFIFSRSTKKVVIETPTSPEAQASLKQSLAAELMQVSDQAKLMTANGTKKSVKLPPPVAKKPAHGTNRPDKPGITTAATMGNSSSEILSSPPEGVISEMGVWSIED</sequence>
<dbReference type="Proteomes" id="UP000504632">
    <property type="component" value="Chromosome 12"/>
</dbReference>
<feature type="compositionally biased region" description="Low complexity" evidence="1">
    <location>
        <begin position="405"/>
        <end position="422"/>
    </location>
</feature>
<feature type="region of interest" description="Disordered" evidence="1">
    <location>
        <begin position="366"/>
        <end position="433"/>
    </location>
</feature>
<evidence type="ECO:0000256" key="1">
    <source>
        <dbReference type="SAM" id="MobiDB-lite"/>
    </source>
</evidence>
<gene>
    <name evidence="3" type="primary">nhsl3</name>
</gene>
<reference evidence="3" key="1">
    <citation type="submission" date="2025-08" db="UniProtKB">
        <authorList>
            <consortium name="RefSeq"/>
        </authorList>
    </citation>
    <scope>IDENTIFICATION</scope>
</reference>
<feature type="compositionally biased region" description="Low complexity" evidence="1">
    <location>
        <begin position="652"/>
        <end position="674"/>
    </location>
</feature>
<name>A0A6J2WLZ8_CHACN</name>
<feature type="compositionally biased region" description="Basic and acidic residues" evidence="1">
    <location>
        <begin position="147"/>
        <end position="159"/>
    </location>
</feature>
<feature type="compositionally biased region" description="Polar residues" evidence="1">
    <location>
        <begin position="423"/>
        <end position="433"/>
    </location>
</feature>
<dbReference type="PANTHER" id="PTHR23039:SF6">
    <property type="entry name" value="SIMILAR TO MKIAA1522 PROTEIN"/>
    <property type="match status" value="1"/>
</dbReference>
<evidence type="ECO:0000313" key="2">
    <source>
        <dbReference type="Proteomes" id="UP000504632"/>
    </source>
</evidence>
<feature type="region of interest" description="Disordered" evidence="1">
    <location>
        <begin position="1191"/>
        <end position="1218"/>
    </location>
</feature>
<feature type="region of interest" description="Disordered" evidence="1">
    <location>
        <begin position="1"/>
        <end position="93"/>
    </location>
</feature>
<dbReference type="InterPro" id="IPR024845">
    <property type="entry name" value="NHS-like"/>
</dbReference>
<feature type="compositionally biased region" description="Basic and acidic residues" evidence="1">
    <location>
        <begin position="1197"/>
        <end position="1206"/>
    </location>
</feature>
<dbReference type="PANTHER" id="PTHR23039">
    <property type="entry name" value="NANCE-HORAN SYNDROME PROTEIN"/>
    <property type="match status" value="1"/>
</dbReference>
<feature type="compositionally biased region" description="Low complexity" evidence="1">
    <location>
        <begin position="563"/>
        <end position="579"/>
    </location>
</feature>
<proteinExistence type="predicted"/>
<feature type="compositionally biased region" description="Low complexity" evidence="1">
    <location>
        <begin position="368"/>
        <end position="389"/>
    </location>
</feature>
<dbReference type="RefSeq" id="XP_030644341.1">
    <property type="nucleotide sequence ID" value="XM_030788481.1"/>
</dbReference>
<feature type="compositionally biased region" description="Polar residues" evidence="1">
    <location>
        <begin position="68"/>
        <end position="80"/>
    </location>
</feature>
<feature type="compositionally biased region" description="Polar residues" evidence="1">
    <location>
        <begin position="580"/>
        <end position="627"/>
    </location>
</feature>
<feature type="region of interest" description="Disordered" evidence="1">
    <location>
        <begin position="141"/>
        <end position="166"/>
    </location>
</feature>
<feature type="compositionally biased region" description="Pro residues" evidence="1">
    <location>
        <begin position="951"/>
        <end position="968"/>
    </location>
</feature>
<accession>A0A6J2WLZ8</accession>
<dbReference type="CTD" id="57648"/>
<dbReference type="Pfam" id="PF15273">
    <property type="entry name" value="NHS"/>
    <property type="match status" value="1"/>
</dbReference>
<feature type="region of interest" description="Disordered" evidence="1">
    <location>
        <begin position="1074"/>
        <end position="1105"/>
    </location>
</feature>
<dbReference type="GeneID" id="115824725"/>
<evidence type="ECO:0000313" key="3">
    <source>
        <dbReference type="RefSeq" id="XP_030644341.1"/>
    </source>
</evidence>
<feature type="compositionally biased region" description="Polar residues" evidence="1">
    <location>
        <begin position="1428"/>
        <end position="1440"/>
    </location>
</feature>
<keyword evidence="2" id="KW-1185">Reference proteome</keyword>
<feature type="region of interest" description="Disordered" evidence="1">
    <location>
        <begin position="560"/>
        <end position="690"/>
    </location>
</feature>
<feature type="region of interest" description="Disordered" evidence="1">
    <location>
        <begin position="927"/>
        <end position="1042"/>
    </location>
</feature>
<protein>
    <submittedName>
        <fullName evidence="3">NHS-like protein 3</fullName>
    </submittedName>
</protein>
<dbReference type="InParanoid" id="A0A6J2WLZ8"/>
<feature type="region of interest" description="Disordered" evidence="1">
    <location>
        <begin position="1324"/>
        <end position="1347"/>
    </location>
</feature>
<feature type="compositionally biased region" description="Low complexity" evidence="1">
    <location>
        <begin position="1146"/>
        <end position="1155"/>
    </location>
</feature>
<feature type="compositionally biased region" description="Pro residues" evidence="1">
    <location>
        <begin position="1134"/>
        <end position="1145"/>
    </location>
</feature>
<dbReference type="GO" id="GO:0030154">
    <property type="term" value="P:cell differentiation"/>
    <property type="evidence" value="ECO:0007669"/>
    <property type="project" value="TreeGrafter"/>
</dbReference>
<feature type="compositionally biased region" description="Polar residues" evidence="1">
    <location>
        <begin position="1025"/>
        <end position="1036"/>
    </location>
</feature>
<feature type="region of interest" description="Disordered" evidence="1">
    <location>
        <begin position="1133"/>
        <end position="1161"/>
    </location>
</feature>